<dbReference type="PROSITE" id="PS51934">
    <property type="entry name" value="LRAT"/>
    <property type="match status" value="1"/>
</dbReference>
<feature type="non-terminal residue" evidence="2">
    <location>
        <position position="1"/>
    </location>
</feature>
<reference evidence="2 3" key="1">
    <citation type="submission" date="2016-07" db="EMBL/GenBank/DDBJ databases">
        <title>Disparate Historic Effective Population Sizes Predicted by Modern Levels of Genome Diversity for the Scaled Quail (Callipepla squamata) and the Northern Bobwhite (Colinus virginianus): Inferences from First and Second Generation Draft Genome Assemblies for Sympatric New World Quail.</title>
        <authorList>
            <person name="Oldeschulte D.L."/>
            <person name="Halley Y.A."/>
            <person name="Bhattarai E.K."/>
            <person name="Brashear W.A."/>
            <person name="Hill J."/>
            <person name="Metz R.P."/>
            <person name="Johnson C.D."/>
            <person name="Rollins D."/>
            <person name="Peterson M.J."/>
            <person name="Bickhart D.M."/>
            <person name="Decker J.E."/>
            <person name="Seabury C.M."/>
        </authorList>
    </citation>
    <scope>NUCLEOTIDE SEQUENCE [LARGE SCALE GENOMIC DNA]</scope>
    <source>
        <strain evidence="2 3">Texas</strain>
        <tissue evidence="2">Leg muscle</tissue>
    </source>
</reference>
<dbReference type="Proteomes" id="UP000198323">
    <property type="component" value="Unassembled WGS sequence"/>
</dbReference>
<organism evidence="2 3">
    <name type="scientific">Callipepla squamata</name>
    <name type="common">Scaled quail</name>
    <dbReference type="NCBI Taxonomy" id="9009"/>
    <lineage>
        <taxon>Eukaryota</taxon>
        <taxon>Metazoa</taxon>
        <taxon>Chordata</taxon>
        <taxon>Craniata</taxon>
        <taxon>Vertebrata</taxon>
        <taxon>Euteleostomi</taxon>
        <taxon>Archelosauria</taxon>
        <taxon>Archosauria</taxon>
        <taxon>Dinosauria</taxon>
        <taxon>Saurischia</taxon>
        <taxon>Theropoda</taxon>
        <taxon>Coelurosauria</taxon>
        <taxon>Aves</taxon>
        <taxon>Neognathae</taxon>
        <taxon>Galloanserae</taxon>
        <taxon>Galliformes</taxon>
        <taxon>Odontophoridae</taxon>
        <taxon>Callipepla</taxon>
    </lineage>
</organism>
<dbReference type="EMBL" id="MCFN01000395">
    <property type="protein sequence ID" value="OXB59360.1"/>
    <property type="molecule type" value="Genomic_DNA"/>
</dbReference>
<accession>A0A226MW59</accession>
<evidence type="ECO:0000313" key="2">
    <source>
        <dbReference type="EMBL" id="OXB59360.1"/>
    </source>
</evidence>
<name>A0A226MW59_CALSU</name>
<dbReference type="OrthoDB" id="9394168at2759"/>
<comment type="caution">
    <text evidence="2">The sequence shown here is derived from an EMBL/GenBank/DDBJ whole genome shotgun (WGS) entry which is preliminary data.</text>
</comment>
<sequence length="156" mass="18005">CFSPFSPKERTAQMTEFLLRDFIPRYEEVFINVLERNMQAGDLVLLNIESSSSPSIIFKHAAVYCGEGEVIHFQDTGNLRRGRIIKEGFQVMKDQRGKCQVLRKKSGVNPETFKNKVKLLMNSTAEYRLLRNNCINFALYLLDLGRFSFQTVSMKP</sequence>
<dbReference type="InterPro" id="IPR007053">
    <property type="entry name" value="LRAT_dom"/>
</dbReference>
<feature type="domain" description="LRAT" evidence="1">
    <location>
        <begin position="50"/>
        <end position="150"/>
    </location>
</feature>
<dbReference type="Gene3D" id="3.90.1720.10">
    <property type="entry name" value="endopeptidase domain like (from Nostoc punctiforme)"/>
    <property type="match status" value="1"/>
</dbReference>
<gene>
    <name evidence="2" type="ORF">ASZ78_016101</name>
</gene>
<dbReference type="Pfam" id="PF04970">
    <property type="entry name" value="LRAT"/>
    <property type="match status" value="1"/>
</dbReference>
<evidence type="ECO:0000313" key="3">
    <source>
        <dbReference type="Proteomes" id="UP000198323"/>
    </source>
</evidence>
<evidence type="ECO:0000259" key="1">
    <source>
        <dbReference type="PROSITE" id="PS51934"/>
    </source>
</evidence>
<keyword evidence="3" id="KW-1185">Reference proteome</keyword>
<proteinExistence type="predicted"/>
<protein>
    <recommendedName>
        <fullName evidence="1">LRAT domain-containing protein</fullName>
    </recommendedName>
</protein>
<dbReference type="AlphaFoldDB" id="A0A226MW59"/>